<feature type="compositionally biased region" description="Basic and acidic residues" evidence="6">
    <location>
        <begin position="842"/>
        <end position="862"/>
    </location>
</feature>
<dbReference type="PANTHER" id="PTHR19932:SF10">
    <property type="entry name" value="WD REPEAT AND HMG-BOX DNA-BINDING PROTEIN 1"/>
    <property type="match status" value="1"/>
</dbReference>
<dbReference type="GO" id="GO:0043596">
    <property type="term" value="C:nuclear replication fork"/>
    <property type="evidence" value="ECO:0007669"/>
    <property type="project" value="TreeGrafter"/>
</dbReference>
<feature type="compositionally biased region" description="Basic and acidic residues" evidence="6">
    <location>
        <begin position="819"/>
        <end position="829"/>
    </location>
</feature>
<feature type="region of interest" description="Disordered" evidence="6">
    <location>
        <begin position="797"/>
        <end position="941"/>
    </location>
</feature>
<evidence type="ECO:0000256" key="4">
    <source>
        <dbReference type="ARBA" id="ARBA00023242"/>
    </source>
</evidence>
<dbReference type="PANTHER" id="PTHR19932">
    <property type="entry name" value="WD REPEAT AND HMG-BOX DNA BINDING PROTEIN"/>
    <property type="match status" value="1"/>
</dbReference>
<dbReference type="InterPro" id="IPR022100">
    <property type="entry name" value="WDHD1/CFT4_beta-prop_2nd"/>
</dbReference>
<dbReference type="Pfam" id="PF12341">
    <property type="entry name" value="Mcl1_mid"/>
    <property type="match status" value="1"/>
</dbReference>
<proteinExistence type="predicted"/>
<name>A0A6V7Q8W6_ANACO</name>
<dbReference type="GO" id="GO:0000278">
    <property type="term" value="P:mitotic cell cycle"/>
    <property type="evidence" value="ECO:0007669"/>
    <property type="project" value="TreeGrafter"/>
</dbReference>
<dbReference type="Gene3D" id="2.130.10.10">
    <property type="entry name" value="YVTN repeat-like/Quinoprotein amine dehydrogenase"/>
    <property type="match status" value="2"/>
</dbReference>
<dbReference type="Pfam" id="PF20946">
    <property type="entry name" value="Ctf4_C"/>
    <property type="match status" value="1"/>
</dbReference>
<dbReference type="InterPro" id="IPR036322">
    <property type="entry name" value="WD40_repeat_dom_sf"/>
</dbReference>
<protein>
    <submittedName>
        <fullName evidence="10">Uncharacterized protein</fullName>
    </submittedName>
</protein>
<evidence type="ECO:0000313" key="10">
    <source>
        <dbReference type="EMBL" id="CAD1839418.1"/>
    </source>
</evidence>
<organism evidence="10">
    <name type="scientific">Ananas comosus var. bracteatus</name>
    <name type="common">red pineapple</name>
    <dbReference type="NCBI Taxonomy" id="296719"/>
    <lineage>
        <taxon>Eukaryota</taxon>
        <taxon>Viridiplantae</taxon>
        <taxon>Streptophyta</taxon>
        <taxon>Embryophyta</taxon>
        <taxon>Tracheophyta</taxon>
        <taxon>Spermatophyta</taxon>
        <taxon>Magnoliopsida</taxon>
        <taxon>Liliopsida</taxon>
        <taxon>Poales</taxon>
        <taxon>Bromeliaceae</taxon>
        <taxon>Bromelioideae</taxon>
        <taxon>Ananas</taxon>
    </lineage>
</organism>
<evidence type="ECO:0000259" key="8">
    <source>
        <dbReference type="Pfam" id="PF20946"/>
    </source>
</evidence>
<evidence type="ECO:0000259" key="9">
    <source>
        <dbReference type="Pfam" id="PF24817"/>
    </source>
</evidence>
<dbReference type="PROSITE" id="PS50294">
    <property type="entry name" value="WD_REPEATS_REGION"/>
    <property type="match status" value="1"/>
</dbReference>
<keyword evidence="4" id="KW-0539">Nucleus</keyword>
<sequence length="941" mass="102121">MKGRSVKLREAHRGSGAASLCSVVWGPDGSRVATASAADASVSVHDLVAHPPRPPAAIRHHRDGVTALALALGPICGSLASGSIDHSVKLYSFPEGEFQSNITRFTLPIRSLIFNRSGSLLAAAGDDDGIKLIATIDNTISKVLKGHRGSVTSLSFDPKNEFLASMDSFGTVVYWELSSGKPLHTLKAVAPNTDSDNSISNVLSWRPDGEMLAVPGLRNDVVMYDRDTGEKLFTLKGDHERSVCALCWSPNGKYLATSGLDKQPNGNALAVIDVMGKFGIWESVVPPSMKSPIDGAPSLQGRHTNGSLLFDDEDEKPSTSGSLDDVIDEREDDLLHQIESRKRNSTKCKESAGKGKEECVISGKLRSTRMQEVFQPGSTPSQHGKRRFLSYNMLGCITTLENEGYSHVEVDFHDTGSGPRVPSMTDYFGFTMASLNENGSVFANPCKGEKNMSTLMYRPFSSWANNSEWSMRFEGEEVKAVALGTGWVAAVTSLNFLRIFTEGGLQRHILSVTGPVVTAAGFRDLLAVVTHASDCPPSGDQMLEVKVFNISKGTQSVNCRLPLTPCSSLTWFGFSEEGRLSSYDSKGVLRVFCDQFGGSWLPLFSSIKARKSEDESHWVVGLNSSKLFCIVCKSPDTYPSVMPKPVLTILDLSSPLASSDLGAADLENEFIISNLHLSQMQKKIEEMVASGQDTTGLDDEAFSTEAAIDRCILRLIASCCNACRATELVKLLSLEKSVKGAIKLVTALKLPMLAERFSNILEERMFSESKGPRGIPSVDSNATVAKNVPPIKASLTSETIKIEPSGSKPPLTLPAAHFSKQERSKESKDGSATMPLKAIPKVSKDHERKIEEKAKKEGDTDILKITNRGATKEGNDRVELKDRSETCSSNGSDHRESNRPANPFAKSSTNQGKLSLLDSIKKMKKADHEKDEKANNKKPRV</sequence>
<dbReference type="SMART" id="SM00320">
    <property type="entry name" value="WD40"/>
    <property type="match status" value="6"/>
</dbReference>
<dbReference type="PROSITE" id="PS50082">
    <property type="entry name" value="WD_REPEATS_2"/>
    <property type="match status" value="1"/>
</dbReference>
<feature type="compositionally biased region" description="Basic and acidic residues" evidence="6">
    <location>
        <begin position="870"/>
        <end position="885"/>
    </location>
</feature>
<feature type="repeat" description="WD" evidence="5">
    <location>
        <begin position="144"/>
        <end position="185"/>
    </location>
</feature>
<accession>A0A6V7Q8W6</accession>
<dbReference type="Pfam" id="PF24817">
    <property type="entry name" value="WD40_WDHD1_1st"/>
    <property type="match status" value="1"/>
</dbReference>
<dbReference type="EMBL" id="LR862134">
    <property type="protein sequence ID" value="CAD1839418.1"/>
    <property type="molecule type" value="Genomic_DNA"/>
</dbReference>
<dbReference type="GO" id="GO:0003682">
    <property type="term" value="F:chromatin binding"/>
    <property type="evidence" value="ECO:0007669"/>
    <property type="project" value="TreeGrafter"/>
</dbReference>
<evidence type="ECO:0000256" key="3">
    <source>
        <dbReference type="ARBA" id="ARBA00022737"/>
    </source>
</evidence>
<dbReference type="InterPro" id="IPR015943">
    <property type="entry name" value="WD40/YVTN_repeat-like_dom_sf"/>
</dbReference>
<gene>
    <name evidence="10" type="ORF">CB5_LOCUS22629</name>
</gene>
<dbReference type="SUPFAM" id="SSF50978">
    <property type="entry name" value="WD40 repeat-like"/>
    <property type="match status" value="1"/>
</dbReference>
<feature type="domain" description="WDHD1 first WD40" evidence="9">
    <location>
        <begin position="22"/>
        <end position="263"/>
    </location>
</feature>
<feature type="domain" description="WDHD1/CFT4 second beta-propeller" evidence="7">
    <location>
        <begin position="373"/>
        <end position="656"/>
    </location>
</feature>
<comment type="subcellular location">
    <subcellularLocation>
        <location evidence="1">Nucleus</location>
    </subcellularLocation>
</comment>
<keyword evidence="2 5" id="KW-0853">WD repeat</keyword>
<dbReference type="InterPro" id="IPR048591">
    <property type="entry name" value="WDHD1/CFT4_hel"/>
</dbReference>
<evidence type="ECO:0000256" key="5">
    <source>
        <dbReference type="PROSITE-ProRule" id="PRU00221"/>
    </source>
</evidence>
<dbReference type="GO" id="GO:0006281">
    <property type="term" value="P:DNA repair"/>
    <property type="evidence" value="ECO:0007669"/>
    <property type="project" value="TreeGrafter"/>
</dbReference>
<dbReference type="GO" id="GO:0006261">
    <property type="term" value="P:DNA-templated DNA replication"/>
    <property type="evidence" value="ECO:0007669"/>
    <property type="project" value="TreeGrafter"/>
</dbReference>
<feature type="region of interest" description="Disordered" evidence="6">
    <location>
        <begin position="291"/>
        <end position="328"/>
    </location>
</feature>
<dbReference type="InterPro" id="IPR057646">
    <property type="entry name" value="WD40_WDHD1_1st"/>
</dbReference>
<feature type="compositionally biased region" description="Basic and acidic residues" evidence="6">
    <location>
        <begin position="926"/>
        <end position="935"/>
    </location>
</feature>
<evidence type="ECO:0000256" key="2">
    <source>
        <dbReference type="ARBA" id="ARBA00022574"/>
    </source>
</evidence>
<keyword evidence="3" id="KW-0677">Repeat</keyword>
<dbReference type="AlphaFoldDB" id="A0A6V7Q8W6"/>
<dbReference type="InterPro" id="IPR001680">
    <property type="entry name" value="WD40_rpt"/>
</dbReference>
<evidence type="ECO:0000259" key="7">
    <source>
        <dbReference type="Pfam" id="PF12341"/>
    </source>
</evidence>
<feature type="domain" description="WDHD1/CFT4 helical bundle" evidence="8">
    <location>
        <begin position="666"/>
        <end position="765"/>
    </location>
</feature>
<reference evidence="10" key="1">
    <citation type="submission" date="2020-07" db="EMBL/GenBank/DDBJ databases">
        <authorList>
            <person name="Lin J."/>
        </authorList>
    </citation>
    <scope>NUCLEOTIDE SEQUENCE</scope>
</reference>
<evidence type="ECO:0000256" key="6">
    <source>
        <dbReference type="SAM" id="MobiDB-lite"/>
    </source>
</evidence>
<evidence type="ECO:0000256" key="1">
    <source>
        <dbReference type="ARBA" id="ARBA00004123"/>
    </source>
</evidence>